<name>F0WZF1_9STRA</name>
<dbReference type="EMBL" id="FR824468">
    <property type="protein sequence ID" value="CCA26871.1"/>
    <property type="molecule type" value="Genomic_DNA"/>
</dbReference>
<sequence length="119" mass="13775">MQDGAFFEVYKIKIYLVAIKKAPSFLQPLLSDFSDVFPDRLPDKLPPERSIKLELHMKMILNTKCKGTYRLSKIEQDALEEFVKLRKGWIEVFNSPRVSSIFGVPKKFPATNTIPKRSE</sequence>
<dbReference type="SUPFAM" id="SSF56672">
    <property type="entry name" value="DNA/RNA polymerases"/>
    <property type="match status" value="1"/>
</dbReference>
<dbReference type="HOGENOM" id="CLU_2065850_0_0_1"/>
<accession>F0WZF1</accession>
<dbReference type="InterPro" id="IPR043502">
    <property type="entry name" value="DNA/RNA_pol_sf"/>
</dbReference>
<proteinExistence type="predicted"/>
<dbReference type="AlphaFoldDB" id="F0WZF1"/>
<gene>
    <name evidence="1" type="primary">AlNc14C425G11553</name>
    <name evidence="1" type="ORF">ALNC14_130150</name>
</gene>
<protein>
    <submittedName>
        <fullName evidence="1">AlNc14C425G11553 protein</fullName>
    </submittedName>
</protein>
<organism evidence="1">
    <name type="scientific">Albugo laibachii Nc14</name>
    <dbReference type="NCBI Taxonomy" id="890382"/>
    <lineage>
        <taxon>Eukaryota</taxon>
        <taxon>Sar</taxon>
        <taxon>Stramenopiles</taxon>
        <taxon>Oomycota</taxon>
        <taxon>Peronosporomycetes</taxon>
        <taxon>Albuginales</taxon>
        <taxon>Albuginaceae</taxon>
        <taxon>Albugo</taxon>
    </lineage>
</organism>
<evidence type="ECO:0000313" key="1">
    <source>
        <dbReference type="EMBL" id="CCA26871.1"/>
    </source>
</evidence>
<reference evidence="1" key="2">
    <citation type="submission" date="2011-02" db="EMBL/GenBank/DDBJ databases">
        <authorList>
            <person name="MacLean D."/>
        </authorList>
    </citation>
    <scope>NUCLEOTIDE SEQUENCE</scope>
</reference>
<reference evidence="1" key="1">
    <citation type="journal article" date="2011" name="PLoS Biol.">
        <title>Gene gain and loss during evolution of obligate parasitism in the white rust pathogen of Arabidopsis thaliana.</title>
        <authorList>
            <person name="Kemen E."/>
            <person name="Gardiner A."/>
            <person name="Schultz-Larsen T."/>
            <person name="Kemen A.C."/>
            <person name="Balmuth A.L."/>
            <person name="Robert-Seilaniantz A."/>
            <person name="Bailey K."/>
            <person name="Holub E."/>
            <person name="Studholme D.J."/>
            <person name="Maclean D."/>
            <person name="Jones J.D."/>
        </authorList>
    </citation>
    <scope>NUCLEOTIDE SEQUENCE</scope>
</reference>